<organism evidence="2">
    <name type="scientific">Tanacetum cinerariifolium</name>
    <name type="common">Dalmatian daisy</name>
    <name type="synonym">Chrysanthemum cinerariifolium</name>
    <dbReference type="NCBI Taxonomy" id="118510"/>
    <lineage>
        <taxon>Eukaryota</taxon>
        <taxon>Viridiplantae</taxon>
        <taxon>Streptophyta</taxon>
        <taxon>Embryophyta</taxon>
        <taxon>Tracheophyta</taxon>
        <taxon>Spermatophyta</taxon>
        <taxon>Magnoliopsida</taxon>
        <taxon>eudicotyledons</taxon>
        <taxon>Gunneridae</taxon>
        <taxon>Pentapetalae</taxon>
        <taxon>asterids</taxon>
        <taxon>campanulids</taxon>
        <taxon>Asterales</taxon>
        <taxon>Asteraceae</taxon>
        <taxon>Asteroideae</taxon>
        <taxon>Anthemideae</taxon>
        <taxon>Anthemidinae</taxon>
        <taxon>Tanacetum</taxon>
    </lineage>
</organism>
<dbReference type="EMBL" id="BKCJ011414321">
    <property type="protein sequence ID" value="GFD31461.1"/>
    <property type="molecule type" value="Genomic_DNA"/>
</dbReference>
<proteinExistence type="predicted"/>
<evidence type="ECO:0000313" key="2">
    <source>
        <dbReference type="EMBL" id="GFD31461.1"/>
    </source>
</evidence>
<sequence length="70" mass="8039">MHSDSEKRCSLIEQSHIALQVMSQNQLQEKENVIKELQKQISEMKVSRERSTEGRVKTQALETALSQLKA</sequence>
<gene>
    <name evidence="2" type="ORF">Tci_903430</name>
</gene>
<protein>
    <submittedName>
        <fullName evidence="2">Uncharacterized protein</fullName>
    </submittedName>
</protein>
<comment type="caution">
    <text evidence="2">The sequence shown here is derived from an EMBL/GenBank/DDBJ whole genome shotgun (WGS) entry which is preliminary data.</text>
</comment>
<feature type="coiled-coil region" evidence="1">
    <location>
        <begin position="20"/>
        <end position="47"/>
    </location>
</feature>
<evidence type="ECO:0000256" key="1">
    <source>
        <dbReference type="SAM" id="Coils"/>
    </source>
</evidence>
<feature type="non-terminal residue" evidence="2">
    <location>
        <position position="70"/>
    </location>
</feature>
<dbReference type="AlphaFoldDB" id="A0A699VD43"/>
<name>A0A699VD43_TANCI</name>
<keyword evidence="1" id="KW-0175">Coiled coil</keyword>
<accession>A0A699VD43</accession>
<reference evidence="2" key="1">
    <citation type="journal article" date="2019" name="Sci. Rep.">
        <title>Draft genome of Tanacetum cinerariifolium, the natural source of mosquito coil.</title>
        <authorList>
            <person name="Yamashiro T."/>
            <person name="Shiraishi A."/>
            <person name="Satake H."/>
            <person name="Nakayama K."/>
        </authorList>
    </citation>
    <scope>NUCLEOTIDE SEQUENCE</scope>
</reference>